<proteinExistence type="predicted"/>
<dbReference type="AlphaFoldDB" id="A0A7N0ZY47"/>
<dbReference type="Gene3D" id="3.10.20.90">
    <property type="entry name" value="Phosphatidylinositol 3-kinase Catalytic Subunit, Chain A, domain 1"/>
    <property type="match status" value="1"/>
</dbReference>
<evidence type="ECO:0000313" key="2">
    <source>
        <dbReference type="Proteomes" id="UP000594263"/>
    </source>
</evidence>
<protein>
    <submittedName>
        <fullName evidence="1">Uncharacterized protein</fullName>
    </submittedName>
</protein>
<dbReference type="Proteomes" id="UP000594263">
    <property type="component" value="Unplaced"/>
</dbReference>
<sequence length="79" mass="9085">MPLYSQRFTLYFDSIASLSYLGIQFRVLLSSSIASAALALESDSMAKSFKSEHPLERRQAEASRIREKYPDRIPVSRHY</sequence>
<name>A0A7N0ZY47_KALFE</name>
<organism evidence="1 2">
    <name type="scientific">Kalanchoe fedtschenkoi</name>
    <name type="common">Lavender scallops</name>
    <name type="synonym">South American air plant</name>
    <dbReference type="NCBI Taxonomy" id="63787"/>
    <lineage>
        <taxon>Eukaryota</taxon>
        <taxon>Viridiplantae</taxon>
        <taxon>Streptophyta</taxon>
        <taxon>Embryophyta</taxon>
        <taxon>Tracheophyta</taxon>
        <taxon>Spermatophyta</taxon>
        <taxon>Magnoliopsida</taxon>
        <taxon>eudicotyledons</taxon>
        <taxon>Gunneridae</taxon>
        <taxon>Pentapetalae</taxon>
        <taxon>Saxifragales</taxon>
        <taxon>Crassulaceae</taxon>
        <taxon>Kalanchoe</taxon>
    </lineage>
</organism>
<evidence type="ECO:0000313" key="1">
    <source>
        <dbReference type="EnsemblPlants" id="Kaladp0048s0236.1.v1.1"/>
    </source>
</evidence>
<reference evidence="1" key="1">
    <citation type="submission" date="2021-01" db="UniProtKB">
        <authorList>
            <consortium name="EnsemblPlants"/>
        </authorList>
    </citation>
    <scope>IDENTIFICATION</scope>
</reference>
<dbReference type="SUPFAM" id="SSF54236">
    <property type="entry name" value="Ubiquitin-like"/>
    <property type="match status" value="1"/>
</dbReference>
<dbReference type="Gramene" id="Kaladp0048s0236.1.v1.1">
    <property type="protein sequence ID" value="Kaladp0048s0236.1.v1.1"/>
    <property type="gene ID" value="Kaladp0048s0236.v1.1"/>
</dbReference>
<accession>A0A7N0ZY47</accession>
<keyword evidence="2" id="KW-1185">Reference proteome</keyword>
<dbReference type="InterPro" id="IPR029071">
    <property type="entry name" value="Ubiquitin-like_domsf"/>
</dbReference>
<dbReference type="EnsemblPlants" id="Kaladp0048s0236.1.v1.1">
    <property type="protein sequence ID" value="Kaladp0048s0236.1.v1.1"/>
    <property type="gene ID" value="Kaladp0048s0236.v1.1"/>
</dbReference>